<proteinExistence type="predicted"/>
<dbReference type="OrthoDB" id="5372592at2"/>
<evidence type="ECO:0000313" key="1">
    <source>
        <dbReference type="EMBL" id="AXP09304.1"/>
    </source>
</evidence>
<accession>A0A424Z1S6</accession>
<name>A0A424Z1S6_9BACT</name>
<keyword evidence="2" id="KW-0418">Kinase</keyword>
<dbReference type="RefSeq" id="WP_066779094.1">
    <property type="nucleotide sequence ID" value="NZ_CBCSFE010000007.1"/>
</dbReference>
<dbReference type="GO" id="GO:0016301">
    <property type="term" value="F:kinase activity"/>
    <property type="evidence" value="ECO:0007669"/>
    <property type="project" value="UniProtKB-KW"/>
</dbReference>
<sequence>MQNYKKLGIKHFYKKDFKTAKMYFSMAYEKHKNKRLFYFIYLCDLALKSPKEAILLFDFYIEHYKSAKIDQDLEEILNAIELRQQENKQTIEFEDGYALNYQDFLKSEEKLGFKKSFENITHSAKLVIDNRDDFLDFLEKLLENGYKEMTLNYIESVIPHFWANDRFIKLQEKLIGFKSEIKT</sequence>
<dbReference type="STRING" id="1813019.A2J15_04615"/>
<evidence type="ECO:0000313" key="3">
    <source>
        <dbReference type="Proteomes" id="UP000093205"/>
    </source>
</evidence>
<gene>
    <name evidence="1" type="ORF">A2J15_006490</name>
    <name evidence="2" type="ORF">DZD40_02885</name>
</gene>
<dbReference type="Proteomes" id="UP000093205">
    <property type="component" value="Chromosome"/>
</dbReference>
<reference evidence="3 4" key="1">
    <citation type="submission" date="2018-08" db="EMBL/GenBank/DDBJ databases">
        <title>Survival mechanisms of Campylobacter hepaticus identified by genomic analysis and comparative transcriptomic analysis of in vivo and in vitro derived bacteria.</title>
        <authorList>
            <person name="Van T.T.H."/>
            <person name="Moore R.J."/>
        </authorList>
    </citation>
    <scope>NUCLEOTIDE SEQUENCE [LARGE SCALE GENOMIC DNA]</scope>
    <source>
        <strain evidence="2 4">54L</strain>
        <strain evidence="1 3">HV10</strain>
    </source>
</reference>
<evidence type="ECO:0000313" key="4">
    <source>
        <dbReference type="Proteomes" id="UP000286095"/>
    </source>
</evidence>
<evidence type="ECO:0000313" key="2">
    <source>
        <dbReference type="EMBL" id="RQD88048.1"/>
    </source>
</evidence>
<keyword evidence="2" id="KW-0808">Transferase</keyword>
<keyword evidence="3" id="KW-1185">Reference proteome</keyword>
<dbReference type="Proteomes" id="UP000286095">
    <property type="component" value="Unassembled WGS sequence"/>
</dbReference>
<dbReference type="EMBL" id="CP031611">
    <property type="protein sequence ID" value="AXP09304.1"/>
    <property type="molecule type" value="Genomic_DNA"/>
</dbReference>
<dbReference type="KEGG" id="chw:A2J15_006490"/>
<dbReference type="EMBL" id="QURW01000005">
    <property type="protein sequence ID" value="RQD88048.1"/>
    <property type="molecule type" value="Genomic_DNA"/>
</dbReference>
<dbReference type="AlphaFoldDB" id="A0A424Z1S6"/>
<protein>
    <submittedName>
        <fullName evidence="2">Histidine kinase</fullName>
    </submittedName>
</protein>
<organism evidence="2 4">
    <name type="scientific">Campylobacter hepaticus</name>
    <dbReference type="NCBI Taxonomy" id="1813019"/>
    <lineage>
        <taxon>Bacteria</taxon>
        <taxon>Pseudomonadati</taxon>
        <taxon>Campylobacterota</taxon>
        <taxon>Epsilonproteobacteria</taxon>
        <taxon>Campylobacterales</taxon>
        <taxon>Campylobacteraceae</taxon>
        <taxon>Campylobacter</taxon>
    </lineage>
</organism>
<dbReference type="GeneID" id="44005173"/>